<reference evidence="3 4" key="1">
    <citation type="submission" date="2018-12" db="EMBL/GenBank/DDBJ databases">
        <title>Complete genome sequence of Iodobacter sp. H11R3.</title>
        <authorList>
            <person name="Bae J.-W."/>
        </authorList>
    </citation>
    <scope>NUCLEOTIDE SEQUENCE [LARGE SCALE GENOMIC DNA]</scope>
    <source>
        <strain evidence="3 4">H11R3</strain>
    </source>
</reference>
<dbReference type="RefSeq" id="WP_125972491.1">
    <property type="nucleotide sequence ID" value="NZ_CP034433.1"/>
</dbReference>
<dbReference type="Proteomes" id="UP000282438">
    <property type="component" value="Chromosome"/>
</dbReference>
<evidence type="ECO:0000313" key="3">
    <source>
        <dbReference type="EMBL" id="AZN36117.1"/>
    </source>
</evidence>
<evidence type="ECO:0000259" key="2">
    <source>
        <dbReference type="Pfam" id="PF04892"/>
    </source>
</evidence>
<dbReference type="NCBIfam" id="NF037970">
    <property type="entry name" value="vanZ_1"/>
    <property type="match status" value="1"/>
</dbReference>
<accession>A0A3S8ZRM1</accession>
<evidence type="ECO:0000256" key="1">
    <source>
        <dbReference type="SAM" id="Phobius"/>
    </source>
</evidence>
<dbReference type="PANTHER" id="PTHR28008">
    <property type="entry name" value="DOMAIN PROTEIN, PUTATIVE (AFU_ORTHOLOGUE AFUA_3G10980)-RELATED"/>
    <property type="match status" value="1"/>
</dbReference>
<feature type="transmembrane region" description="Helical" evidence="1">
    <location>
        <begin position="12"/>
        <end position="30"/>
    </location>
</feature>
<dbReference type="KEGG" id="iod:EJO50_06270"/>
<sequence length="120" mass="13494">MIRIAFERLAWAYVAFIWLMSLIPLSMPAVPNSDKIGHFLAYGLLALWFGLARQQKLPLIWFTASLMGVAIEFAQALTPYRSFDLKDMLANACGALIGTLLAAFLLRLLPHNLRIHPEKP</sequence>
<feature type="transmembrane region" description="Helical" evidence="1">
    <location>
        <begin position="89"/>
        <end position="109"/>
    </location>
</feature>
<keyword evidence="1" id="KW-1133">Transmembrane helix</keyword>
<dbReference type="EMBL" id="CP034433">
    <property type="protein sequence ID" value="AZN36117.1"/>
    <property type="molecule type" value="Genomic_DNA"/>
</dbReference>
<dbReference type="AlphaFoldDB" id="A0A3S8ZRM1"/>
<protein>
    <submittedName>
        <fullName evidence="3">VanZ family protein</fullName>
    </submittedName>
</protein>
<gene>
    <name evidence="3" type="ORF">EJO50_06270</name>
</gene>
<feature type="domain" description="VanZ-like" evidence="2">
    <location>
        <begin position="33"/>
        <end position="105"/>
    </location>
</feature>
<dbReference type="Pfam" id="PF04892">
    <property type="entry name" value="VanZ"/>
    <property type="match status" value="1"/>
</dbReference>
<keyword evidence="4" id="KW-1185">Reference proteome</keyword>
<proteinExistence type="predicted"/>
<organism evidence="3 4">
    <name type="scientific">Iodobacter ciconiae</name>
    <dbReference type="NCBI Taxonomy" id="2496266"/>
    <lineage>
        <taxon>Bacteria</taxon>
        <taxon>Pseudomonadati</taxon>
        <taxon>Pseudomonadota</taxon>
        <taxon>Betaproteobacteria</taxon>
        <taxon>Neisseriales</taxon>
        <taxon>Chitinibacteraceae</taxon>
        <taxon>Iodobacter</taxon>
    </lineage>
</organism>
<keyword evidence="1" id="KW-0812">Transmembrane</keyword>
<keyword evidence="1" id="KW-0472">Membrane</keyword>
<name>A0A3S8ZRM1_9NEIS</name>
<dbReference type="PANTHER" id="PTHR28008:SF1">
    <property type="entry name" value="DOMAIN PROTEIN, PUTATIVE (AFU_ORTHOLOGUE AFUA_3G10980)-RELATED"/>
    <property type="match status" value="1"/>
</dbReference>
<feature type="transmembrane region" description="Helical" evidence="1">
    <location>
        <begin position="36"/>
        <end position="52"/>
    </location>
</feature>
<evidence type="ECO:0000313" key="4">
    <source>
        <dbReference type="Proteomes" id="UP000282438"/>
    </source>
</evidence>
<dbReference type="InterPro" id="IPR006976">
    <property type="entry name" value="VanZ-like"/>
</dbReference>
<feature type="transmembrane region" description="Helical" evidence="1">
    <location>
        <begin position="59"/>
        <end position="77"/>
    </location>
</feature>
<dbReference type="OrthoDB" id="5568182at2"/>